<comment type="catalytic activity">
    <reaction evidence="1">
        <text>ATP-independent breakage of single-stranded DNA, followed by passage and rejoining.</text>
        <dbReference type="EC" id="5.6.2.1"/>
    </reaction>
</comment>
<dbReference type="Pfam" id="PF13368">
    <property type="entry name" value="Toprim_C_rpt"/>
    <property type="match status" value="2"/>
</dbReference>
<dbReference type="SMART" id="SM00493">
    <property type="entry name" value="TOPRIM"/>
    <property type="match status" value="1"/>
</dbReference>
<keyword evidence="10" id="KW-0413">Isomerase</keyword>
<dbReference type="PANTHER" id="PTHR42785">
    <property type="entry name" value="DNA TOPOISOMERASE, TYPE IA, CORE"/>
    <property type="match status" value="1"/>
</dbReference>
<gene>
    <name evidence="18" type="ORF">Din_009851</name>
</gene>
<dbReference type="InterPro" id="IPR034149">
    <property type="entry name" value="TOPRIM_TopoI"/>
</dbReference>
<evidence type="ECO:0000256" key="9">
    <source>
        <dbReference type="ARBA" id="ARBA00023125"/>
    </source>
</evidence>
<evidence type="ECO:0000256" key="14">
    <source>
        <dbReference type="ARBA" id="ARBA00032877"/>
    </source>
</evidence>
<dbReference type="EMBL" id="GHES01009851">
    <property type="protein sequence ID" value="MPA40410.1"/>
    <property type="molecule type" value="Transcribed_RNA"/>
</dbReference>
<dbReference type="Gene3D" id="1.10.460.10">
    <property type="entry name" value="Topoisomerase I, domain 2"/>
    <property type="match status" value="1"/>
</dbReference>
<evidence type="ECO:0000256" key="1">
    <source>
        <dbReference type="ARBA" id="ARBA00000213"/>
    </source>
</evidence>
<dbReference type="CDD" id="cd00186">
    <property type="entry name" value="TOP1Ac"/>
    <property type="match status" value="1"/>
</dbReference>
<feature type="region of interest" description="Disordered" evidence="15">
    <location>
        <begin position="235"/>
        <end position="404"/>
    </location>
</feature>
<keyword evidence="6" id="KW-0862">Zinc</keyword>
<dbReference type="GO" id="GO:0006265">
    <property type="term" value="P:DNA topological change"/>
    <property type="evidence" value="ECO:0007669"/>
    <property type="project" value="InterPro"/>
</dbReference>
<dbReference type="NCBIfam" id="TIGR01051">
    <property type="entry name" value="topA_bact"/>
    <property type="match status" value="1"/>
</dbReference>
<dbReference type="InterPro" id="IPR023406">
    <property type="entry name" value="Topo_IA_AS"/>
</dbReference>
<keyword evidence="9" id="KW-0238">DNA-binding</keyword>
<dbReference type="InterPro" id="IPR003602">
    <property type="entry name" value="Topo_IA_DNA-bd_dom"/>
</dbReference>
<dbReference type="InterPro" id="IPR013498">
    <property type="entry name" value="Topo_IA_Znf"/>
</dbReference>
<evidence type="ECO:0000256" key="5">
    <source>
        <dbReference type="ARBA" id="ARBA00022771"/>
    </source>
</evidence>
<dbReference type="PROSITE" id="PS50880">
    <property type="entry name" value="TOPRIM"/>
    <property type="match status" value="1"/>
</dbReference>
<dbReference type="HAMAP" id="MF_00952">
    <property type="entry name" value="Topoisom_1_prok"/>
    <property type="match status" value="1"/>
</dbReference>
<feature type="compositionally biased region" description="Low complexity" evidence="15">
    <location>
        <begin position="253"/>
        <end position="277"/>
    </location>
</feature>
<name>A0A5B6Z8L9_DAVIN</name>
<dbReference type="Gene3D" id="3.40.50.140">
    <property type="match status" value="1"/>
</dbReference>
<accession>A0A5B6Z8L9</accession>
<evidence type="ECO:0000256" key="6">
    <source>
        <dbReference type="ARBA" id="ARBA00022833"/>
    </source>
</evidence>
<dbReference type="GO" id="GO:0008270">
    <property type="term" value="F:zinc ion binding"/>
    <property type="evidence" value="ECO:0007669"/>
    <property type="project" value="UniProtKB-KW"/>
</dbReference>
<dbReference type="InterPro" id="IPR000380">
    <property type="entry name" value="Topo_IA"/>
</dbReference>
<dbReference type="SUPFAM" id="SSF56712">
    <property type="entry name" value="Prokaryotic type I DNA topoisomerase"/>
    <property type="match status" value="1"/>
</dbReference>
<dbReference type="InterPro" id="IPR023405">
    <property type="entry name" value="Topo_IA_core_domain"/>
</dbReference>
<dbReference type="SMART" id="SM00437">
    <property type="entry name" value="TOP1Ac"/>
    <property type="match status" value="1"/>
</dbReference>
<dbReference type="AlphaFoldDB" id="A0A5B6Z8L9"/>
<keyword evidence="7" id="KW-0460">Magnesium</keyword>
<evidence type="ECO:0000256" key="3">
    <source>
        <dbReference type="ARBA" id="ARBA00012891"/>
    </source>
</evidence>
<evidence type="ECO:0000256" key="2">
    <source>
        <dbReference type="ARBA" id="ARBA00009446"/>
    </source>
</evidence>
<keyword evidence="5" id="KW-0863">Zinc-finger</keyword>
<sequence length="1221" mass="136149">MAIVQQVHRSLFGTTTTTSSTSCRFFFGNFSTSSSRLQSIMLKLQNRVLQNYPAMHLQCSPFGNGGGYEKCSQFKFRKVKVSCIVKANQPKGLRLKSERDIHICRSLADGSRCAITIQAQLEVGFHNTSRPVTIFSCGLLGDGIKLSSPYYEAFAKRSFSQIPRAVMNKIDNVGVRDGRAGGNTPAFKVFNKHWKRSKTLAAHRRNVEGEVQAAAFNQELGKNASNTKVSAFKDVDMVNSREQPVGDNKKDVNFGSSVSSSPVSNNNQVSKAAGKLKQQSRSKKNSQKSSGTNAASDATAQPKVCKMVSQAKRPSTTKNNQSPPASVGNSTGNTAMEVLDKSVSKKQQPKRTTGNSRRKGKSIKEANALIKSDAALPVSSGYESPQKQKPHMSGKSKPQGQRTVQQLYPPTGKSVLVVESVTKAKVIQGYLGNMFEVLPSYGHVRDLAARSGSVRPDDDFGMVWEVPSAAWTHLKSIKVALSGVENLILASDPDREGEAIAWHIIEMLQQQDALREDITVARVVFNEITESSIKSALQSPRDIDVNLVHAYLARRALDYLIGFNISPLLWRKLPGCQSAGRVQSAALSLICDREMEIDEFKPQEYWTVEVDFNKKELGSLVNNFPFSSHLTHLDSKKLNQLSISSHAEAKDIEQKINSSNFKVLGCKRNKMRKNPPTPYITSTIQQDAANKLHFTATYTMKLAQKLYEGVQLSNEKAAGLITYIRTDGLHISNEGAKDIRSLVIERYGQDFASESARKYFKKVKNAQEAHEAIRPTDIRRLPSTLVGILDEDSLKLYALIWARTMACQMEPATIDQIQLDIGNSEQSIVFRSACSRVEFLGYQAVYKDLEAKAIRYNENEGNDRDETFKVLSNLKVADALCLGKVELKQHHTQPPPRYSEGSLVKKLEELGIGRPSTYATIIKVLQDRNYMTIKSRILYPEFRGRMVSAFLSHHFSEVTDYSFTADMETELDNVSAGLTEWKGLLRDYWTRFSKYCDHASNVHIHQVEKMLEKTFGDFLFASLPDKSRTCPSCLEGTLIFKVSRFGAGYFIGCDQHPKCKYIAKTLYGNDEEEDTPQNNNTVEEPKLLGLHPSSNEKILLKNGPYGYYVQLGEDRKGYLPKRASVSHIKEVNSITLEDALELLRYPVTLGNHPEDGQPVILKLAKLGFSIRHRRTIAPVPKSMKPNDITLEKALELLLSKDVKRCGRPKNKPKLEEAIEAA</sequence>
<evidence type="ECO:0000259" key="17">
    <source>
        <dbReference type="PROSITE" id="PS52039"/>
    </source>
</evidence>
<dbReference type="InterPro" id="IPR003601">
    <property type="entry name" value="Topo_IA_2"/>
</dbReference>
<organism evidence="18">
    <name type="scientific">Davidia involucrata</name>
    <name type="common">Dove tree</name>
    <dbReference type="NCBI Taxonomy" id="16924"/>
    <lineage>
        <taxon>Eukaryota</taxon>
        <taxon>Viridiplantae</taxon>
        <taxon>Streptophyta</taxon>
        <taxon>Embryophyta</taxon>
        <taxon>Tracheophyta</taxon>
        <taxon>Spermatophyta</taxon>
        <taxon>Magnoliopsida</taxon>
        <taxon>eudicotyledons</taxon>
        <taxon>Gunneridae</taxon>
        <taxon>Pentapetalae</taxon>
        <taxon>asterids</taxon>
        <taxon>Cornales</taxon>
        <taxon>Nyssaceae</taxon>
        <taxon>Davidia</taxon>
    </lineage>
</organism>
<dbReference type="GO" id="GO:0003917">
    <property type="term" value="F:DNA topoisomerase type I (single strand cut, ATP-independent) activity"/>
    <property type="evidence" value="ECO:0007669"/>
    <property type="project" value="UniProtKB-EC"/>
</dbReference>
<dbReference type="Gene3D" id="1.10.290.10">
    <property type="entry name" value="Topoisomerase I, domain 4"/>
    <property type="match status" value="1"/>
</dbReference>
<protein>
    <recommendedName>
        <fullName evidence="3">DNA topoisomerase</fullName>
        <ecNumber evidence="3">5.6.2.1</ecNumber>
    </recommendedName>
    <alternativeName>
        <fullName evidence="14">Omega-protein</fullName>
    </alternativeName>
    <alternativeName>
        <fullName evidence="13">Relaxing enzyme</fullName>
    </alternativeName>
    <alternativeName>
        <fullName evidence="11">Swivelase</fullName>
    </alternativeName>
    <alternativeName>
        <fullName evidence="12">Untwisting enzyme</fullName>
    </alternativeName>
</protein>
<evidence type="ECO:0000259" key="16">
    <source>
        <dbReference type="PROSITE" id="PS50880"/>
    </source>
</evidence>
<feature type="compositionally biased region" description="Polar residues" evidence="15">
    <location>
        <begin position="312"/>
        <end position="334"/>
    </location>
</feature>
<evidence type="ECO:0000256" key="4">
    <source>
        <dbReference type="ARBA" id="ARBA00022723"/>
    </source>
</evidence>
<evidence type="ECO:0000256" key="13">
    <source>
        <dbReference type="ARBA" id="ARBA00032235"/>
    </source>
</evidence>
<dbReference type="Pfam" id="PF01131">
    <property type="entry name" value="Topoisom_bac"/>
    <property type="match status" value="1"/>
</dbReference>
<dbReference type="Pfam" id="PF01751">
    <property type="entry name" value="Toprim"/>
    <property type="match status" value="1"/>
</dbReference>
<dbReference type="PANTHER" id="PTHR42785:SF1">
    <property type="entry name" value="DNA TOPOISOMERASE"/>
    <property type="match status" value="1"/>
</dbReference>
<dbReference type="InterPro" id="IPR013826">
    <property type="entry name" value="Topo_IA_cen_sub3"/>
</dbReference>
<dbReference type="InterPro" id="IPR013824">
    <property type="entry name" value="Topo_IA_cen_sub1"/>
</dbReference>
<dbReference type="PROSITE" id="PS00396">
    <property type="entry name" value="TOPO_IA_1"/>
    <property type="match status" value="1"/>
</dbReference>
<dbReference type="PRINTS" id="PR00417">
    <property type="entry name" value="PRTPISMRASEI"/>
</dbReference>
<evidence type="ECO:0000256" key="7">
    <source>
        <dbReference type="ARBA" id="ARBA00022842"/>
    </source>
</evidence>
<evidence type="ECO:0000256" key="12">
    <source>
        <dbReference type="ARBA" id="ARBA00031985"/>
    </source>
</evidence>
<dbReference type="InterPro" id="IPR005733">
    <property type="entry name" value="TopoI_bac-type"/>
</dbReference>
<reference evidence="18" key="1">
    <citation type="submission" date="2019-08" db="EMBL/GenBank/DDBJ databases">
        <title>Reference gene set and small RNA set construction with multiple tissues from Davidia involucrata Baill.</title>
        <authorList>
            <person name="Yang H."/>
            <person name="Zhou C."/>
            <person name="Li G."/>
            <person name="Wang J."/>
            <person name="Gao P."/>
            <person name="Wang M."/>
            <person name="Wang R."/>
            <person name="Zhao Y."/>
        </authorList>
    </citation>
    <scope>NUCLEOTIDE SEQUENCE</scope>
    <source>
        <tissue evidence="18">Mixed with DoveR01_LX</tissue>
    </source>
</reference>
<dbReference type="InterPro" id="IPR028612">
    <property type="entry name" value="Topoisom_1_IA"/>
</dbReference>
<keyword evidence="8" id="KW-0799">Topoisomerase</keyword>
<feature type="domain" description="Toprim" evidence="16">
    <location>
        <begin position="413"/>
        <end position="528"/>
    </location>
</feature>
<dbReference type="EC" id="5.6.2.1" evidence="3"/>
<dbReference type="PROSITE" id="PS52039">
    <property type="entry name" value="TOPO_IA_2"/>
    <property type="match status" value="1"/>
</dbReference>
<comment type="similarity">
    <text evidence="2">Belongs to the type IA topoisomerase family.</text>
</comment>
<dbReference type="CDD" id="cd03363">
    <property type="entry name" value="TOPRIM_TopoIA_TopoI"/>
    <property type="match status" value="1"/>
</dbReference>
<dbReference type="InterPro" id="IPR013497">
    <property type="entry name" value="Topo_IA_cen"/>
</dbReference>
<evidence type="ECO:0000313" key="18">
    <source>
        <dbReference type="EMBL" id="MPA40410.1"/>
    </source>
</evidence>
<proteinExistence type="inferred from homology"/>
<dbReference type="InterPro" id="IPR013825">
    <property type="entry name" value="Topo_IA_cen_sub2"/>
</dbReference>
<evidence type="ECO:0000256" key="8">
    <source>
        <dbReference type="ARBA" id="ARBA00023029"/>
    </source>
</evidence>
<evidence type="ECO:0000256" key="11">
    <source>
        <dbReference type="ARBA" id="ARBA00030003"/>
    </source>
</evidence>
<dbReference type="SMART" id="SM00436">
    <property type="entry name" value="TOP1Bc"/>
    <property type="match status" value="1"/>
</dbReference>
<evidence type="ECO:0000256" key="15">
    <source>
        <dbReference type="SAM" id="MobiDB-lite"/>
    </source>
</evidence>
<dbReference type="InterPro" id="IPR006171">
    <property type="entry name" value="TOPRIM_dom"/>
</dbReference>
<dbReference type="InterPro" id="IPR025589">
    <property type="entry name" value="Toprim_C_rpt"/>
</dbReference>
<dbReference type="GO" id="GO:0005694">
    <property type="term" value="C:chromosome"/>
    <property type="evidence" value="ECO:0007669"/>
    <property type="project" value="InterPro"/>
</dbReference>
<dbReference type="Gene3D" id="2.70.20.10">
    <property type="entry name" value="Topoisomerase I, domain 3"/>
    <property type="match status" value="1"/>
</dbReference>
<dbReference type="GO" id="GO:0003677">
    <property type="term" value="F:DNA binding"/>
    <property type="evidence" value="ECO:0007669"/>
    <property type="project" value="UniProtKB-KW"/>
</dbReference>
<feature type="domain" description="Topo IA-type catalytic" evidence="17">
    <location>
        <begin position="544"/>
        <end position="996"/>
    </location>
</feature>
<dbReference type="Pfam" id="PF01396">
    <property type="entry name" value="Zn_ribbon_Top1"/>
    <property type="match status" value="1"/>
</dbReference>
<evidence type="ECO:0000256" key="10">
    <source>
        <dbReference type="ARBA" id="ARBA00023235"/>
    </source>
</evidence>
<dbReference type="Gene3D" id="3.30.65.10">
    <property type="entry name" value="Bacterial Topoisomerase I, domain 1"/>
    <property type="match status" value="1"/>
</dbReference>
<keyword evidence="4" id="KW-0479">Metal-binding</keyword>